<keyword evidence="1" id="KW-1133">Transmembrane helix</keyword>
<evidence type="ECO:0000313" key="2">
    <source>
        <dbReference type="EMBL" id="CAA9523421.1"/>
    </source>
</evidence>
<keyword evidence="1" id="KW-0812">Transmembrane</keyword>
<feature type="transmembrane region" description="Helical" evidence="1">
    <location>
        <begin position="311"/>
        <end position="331"/>
    </location>
</feature>
<dbReference type="EMBL" id="CADCVW010000108">
    <property type="protein sequence ID" value="CAA9523421.1"/>
    <property type="molecule type" value="Genomic_DNA"/>
</dbReference>
<feature type="transmembrane region" description="Helical" evidence="1">
    <location>
        <begin position="55"/>
        <end position="72"/>
    </location>
</feature>
<gene>
    <name evidence="2" type="ORF">AVDCRST_MAG39-2640</name>
</gene>
<protein>
    <submittedName>
        <fullName evidence="2">Uncharacterized protein</fullName>
    </submittedName>
</protein>
<reference evidence="2" key="1">
    <citation type="submission" date="2020-02" db="EMBL/GenBank/DDBJ databases">
        <authorList>
            <person name="Meier V. D."/>
        </authorList>
    </citation>
    <scope>NUCLEOTIDE SEQUENCE</scope>
    <source>
        <strain evidence="2">AVDCRST_MAG39</strain>
    </source>
</reference>
<feature type="transmembrane region" description="Helical" evidence="1">
    <location>
        <begin position="194"/>
        <end position="216"/>
    </location>
</feature>
<feature type="transmembrane region" description="Helical" evidence="1">
    <location>
        <begin position="242"/>
        <end position="262"/>
    </location>
</feature>
<name>A0A6J4THE7_9SPHN</name>
<feature type="transmembrane region" description="Helical" evidence="1">
    <location>
        <begin position="343"/>
        <end position="366"/>
    </location>
</feature>
<feature type="transmembrane region" description="Helical" evidence="1">
    <location>
        <begin position="28"/>
        <end position="49"/>
    </location>
</feature>
<feature type="transmembrane region" description="Helical" evidence="1">
    <location>
        <begin position="158"/>
        <end position="182"/>
    </location>
</feature>
<evidence type="ECO:0000256" key="1">
    <source>
        <dbReference type="SAM" id="Phobius"/>
    </source>
</evidence>
<sequence>MTGATAYGEARLPPAALRGAAGRRVRPATLVLALFLFLGLDGLLLWRFLHFAPPWLYLLAGIALAGLGALLARAVDRCWRDGPTVRSLLCCAAVATLLLLWGGEGRLVYANLDWQVRDAVLRDMVLQPWPFAYSARGAAEVLRAPLGMYLAPALAGKAFGVAAVDVALLVQNSALLALLFALGSALFATVRDRLVALAVFVLFSGADILGQLWMIWRRGRAFADHLEPWADGLQFSSHVTQLFWVPQHALAGWFGALFFLLWRDGRLPVAAFGALLPPLALWSPLSLLGLAPFAAYAGWRQLADRGLDRDTLLLPAGAFVLSIPALLYLTAAGDSVGFRPFPVALDTFLLFQLFEVLPFLLLLTALDAHGRYGAGPFRITAAVLVVAPLVQLGESADFGMRASIPALAVLAALMADALLRAFAGPRPRRARGAALAALLLAGAATPAMELRRAFLFQPPPRPRCSMIGSWDSGTGQQKFGKSTYLAPVDAFPPLLRPAAPAAVPADGDLARCWPKPWRTPR</sequence>
<feature type="transmembrane region" description="Helical" evidence="1">
    <location>
        <begin position="274"/>
        <end position="299"/>
    </location>
</feature>
<keyword evidence="1" id="KW-0472">Membrane</keyword>
<accession>A0A6J4THE7</accession>
<proteinExistence type="predicted"/>
<dbReference type="AlphaFoldDB" id="A0A6J4THE7"/>
<feature type="transmembrane region" description="Helical" evidence="1">
    <location>
        <begin position="402"/>
        <end position="423"/>
    </location>
</feature>
<organism evidence="2">
    <name type="scientific">uncultured Sphingomonadaceae bacterium</name>
    <dbReference type="NCBI Taxonomy" id="169976"/>
    <lineage>
        <taxon>Bacteria</taxon>
        <taxon>Pseudomonadati</taxon>
        <taxon>Pseudomonadota</taxon>
        <taxon>Alphaproteobacteria</taxon>
        <taxon>Sphingomonadales</taxon>
        <taxon>Sphingomonadaceae</taxon>
        <taxon>environmental samples</taxon>
    </lineage>
</organism>
<feature type="transmembrane region" description="Helical" evidence="1">
    <location>
        <begin position="84"/>
        <end position="103"/>
    </location>
</feature>